<dbReference type="PANTHER" id="PTHR38011">
    <property type="entry name" value="DIHYDROFOLATE REDUCTASE FAMILY PROTEIN (AFU_ORTHOLOGUE AFUA_8G06820)"/>
    <property type="match status" value="1"/>
</dbReference>
<dbReference type="NCBIfam" id="TIGR00326">
    <property type="entry name" value="eubact_ribD"/>
    <property type="match status" value="1"/>
</dbReference>
<feature type="binding site" evidence="15">
    <location>
        <position position="201"/>
    </location>
    <ligand>
        <name>NADP(+)</name>
        <dbReference type="ChEBI" id="CHEBI:58349"/>
    </ligand>
</feature>
<comment type="pathway">
    <text evidence="2 13">Cofactor biosynthesis; riboflavin biosynthesis; 5-amino-6-(D-ribitylamino)uracil from GTP: step 2/4.</text>
</comment>
<comment type="function">
    <text evidence="1 13">Converts 2,5-diamino-6-(ribosylamino)-4(3h)-pyrimidinone 5'-phosphate into 5-amino-6-(ribosylamino)-2,4(1h,3h)-pyrimidinedione 5'-phosphate.</text>
</comment>
<dbReference type="InterPro" id="IPR024072">
    <property type="entry name" value="DHFR-like_dom_sf"/>
</dbReference>
<dbReference type="PANTHER" id="PTHR38011:SF7">
    <property type="entry name" value="2,5-DIAMINO-6-RIBOSYLAMINO-4(3H)-PYRIMIDINONE 5'-PHOSPHATE REDUCTASE"/>
    <property type="match status" value="1"/>
</dbReference>
<evidence type="ECO:0000256" key="5">
    <source>
        <dbReference type="ARBA" id="ARBA00007417"/>
    </source>
</evidence>
<dbReference type="RefSeq" id="WP_245732585.1">
    <property type="nucleotide sequence ID" value="NZ_FOFS01000013.1"/>
</dbReference>
<evidence type="ECO:0000256" key="9">
    <source>
        <dbReference type="ARBA" id="ARBA00022833"/>
    </source>
</evidence>
<comment type="catalytic activity">
    <reaction evidence="13">
        <text>2,5-diamino-6-hydroxy-4-(5-phosphoribosylamino)-pyrimidine + H2O + H(+) = 5-amino-6-(5-phospho-D-ribosylamino)uracil + NH4(+)</text>
        <dbReference type="Rhea" id="RHEA:21868"/>
        <dbReference type="ChEBI" id="CHEBI:15377"/>
        <dbReference type="ChEBI" id="CHEBI:15378"/>
        <dbReference type="ChEBI" id="CHEBI:28938"/>
        <dbReference type="ChEBI" id="CHEBI:58453"/>
        <dbReference type="ChEBI" id="CHEBI:58614"/>
        <dbReference type="EC" id="3.5.4.26"/>
    </reaction>
</comment>
<evidence type="ECO:0000256" key="15">
    <source>
        <dbReference type="PIRSR" id="PIRSR006769-2"/>
    </source>
</evidence>
<dbReference type="InterPro" id="IPR002734">
    <property type="entry name" value="RibDG_C"/>
</dbReference>
<feature type="binding site" evidence="15">
    <location>
        <position position="173"/>
    </location>
    <ligand>
        <name>substrate</name>
    </ligand>
</feature>
<organism evidence="18 19">
    <name type="scientific">Solimonas aquatica</name>
    <dbReference type="NCBI Taxonomy" id="489703"/>
    <lineage>
        <taxon>Bacteria</taxon>
        <taxon>Pseudomonadati</taxon>
        <taxon>Pseudomonadota</taxon>
        <taxon>Gammaproteobacteria</taxon>
        <taxon>Nevskiales</taxon>
        <taxon>Nevskiaceae</taxon>
        <taxon>Solimonas</taxon>
    </lineage>
</organism>
<sequence length="360" mass="37855">MSSSAAAAAEYMARALQLAEQGRCSTHPNPRVGCVIVKDGRVIGEGAHLRAGEPHAEVHALRAAGAAARGAELYVTLEPCSHHGRTPPCADALIAAGVAKVCVASIDPNPKVAGSGVQRLRQAGIAVETGLLEAPAQALNRGFFSRMQRGRPWLTLKLAASLDGRTAMASGESQWITGAAARADVHRLRAEAGAVLTASGTVLADDPQLSVRDYATPRQPDRVVLDGGARVPATARVWGEGAARWWLTAEAQPAPAGVENLVIARDAQGQLSLQHALSALAQRGVNELLVECGPRLAGSLMRERLVDALIVYLAPKLLGEAARPLLTLPGLETLAQAPQLRLLDARSVGQDLRLHYVPLW</sequence>
<protein>
    <recommendedName>
        <fullName evidence="13">Riboflavin biosynthesis protein RibD</fullName>
    </recommendedName>
    <domain>
        <recommendedName>
            <fullName evidence="13">Diaminohydroxyphosphoribosylaminopyrimidine deaminase</fullName>
            <shortName evidence="13">DRAP deaminase</shortName>
            <ecNumber evidence="13">3.5.4.26</ecNumber>
        </recommendedName>
        <alternativeName>
            <fullName evidence="13">Riboflavin-specific deaminase</fullName>
        </alternativeName>
    </domain>
    <domain>
        <recommendedName>
            <fullName evidence="13">5-amino-6-(5-phosphoribosylamino)uracil reductase</fullName>
            <ecNumber evidence="13">1.1.1.193</ecNumber>
        </recommendedName>
        <alternativeName>
            <fullName evidence="13">HTP reductase</fullName>
        </alternativeName>
    </domain>
</protein>
<feature type="binding site" evidence="15">
    <location>
        <position position="291"/>
    </location>
    <ligand>
        <name>substrate</name>
    </ligand>
</feature>
<dbReference type="Pfam" id="PF00383">
    <property type="entry name" value="dCMP_cyt_deam_1"/>
    <property type="match status" value="1"/>
</dbReference>
<dbReference type="FunFam" id="3.40.140.10:FF:000025">
    <property type="entry name" value="Riboflavin biosynthesis protein RibD"/>
    <property type="match status" value="1"/>
</dbReference>
<keyword evidence="7 13" id="KW-0479">Metal-binding</keyword>
<feature type="binding site" evidence="16">
    <location>
        <position position="89"/>
    </location>
    <ligand>
        <name>Zn(2+)</name>
        <dbReference type="ChEBI" id="CHEBI:29105"/>
        <note>catalytic</note>
    </ligand>
</feature>
<dbReference type="EC" id="3.5.4.26" evidence="13"/>
<dbReference type="PIRSF" id="PIRSF006769">
    <property type="entry name" value="RibD"/>
    <property type="match status" value="1"/>
</dbReference>
<evidence type="ECO:0000256" key="11">
    <source>
        <dbReference type="ARBA" id="ARBA00023002"/>
    </source>
</evidence>
<evidence type="ECO:0000256" key="6">
    <source>
        <dbReference type="ARBA" id="ARBA00022619"/>
    </source>
</evidence>
<dbReference type="GO" id="GO:0050661">
    <property type="term" value="F:NADP binding"/>
    <property type="evidence" value="ECO:0007669"/>
    <property type="project" value="InterPro"/>
</dbReference>
<feature type="binding site" evidence="15">
    <location>
        <position position="159"/>
    </location>
    <ligand>
        <name>NADP(+)</name>
        <dbReference type="ChEBI" id="CHEBI:58349"/>
    </ligand>
</feature>
<dbReference type="PROSITE" id="PS00903">
    <property type="entry name" value="CYT_DCMP_DEAMINASES_1"/>
    <property type="match status" value="1"/>
</dbReference>
<comment type="pathway">
    <text evidence="3 13">Cofactor biosynthesis; riboflavin biosynthesis; 5-amino-6-(D-ribitylamino)uracil from GTP: step 3/4.</text>
</comment>
<feature type="binding site" evidence="15">
    <location>
        <position position="209"/>
    </location>
    <ligand>
        <name>substrate</name>
    </ligand>
</feature>
<evidence type="ECO:0000313" key="19">
    <source>
        <dbReference type="Proteomes" id="UP000199233"/>
    </source>
</evidence>
<comment type="catalytic activity">
    <reaction evidence="13">
        <text>5-amino-6-(5-phospho-D-ribitylamino)uracil + NADP(+) = 5-amino-6-(5-phospho-D-ribosylamino)uracil + NADPH + H(+)</text>
        <dbReference type="Rhea" id="RHEA:17845"/>
        <dbReference type="ChEBI" id="CHEBI:15378"/>
        <dbReference type="ChEBI" id="CHEBI:57783"/>
        <dbReference type="ChEBI" id="CHEBI:58349"/>
        <dbReference type="ChEBI" id="CHEBI:58421"/>
        <dbReference type="ChEBI" id="CHEBI:58453"/>
        <dbReference type="EC" id="1.1.1.193"/>
    </reaction>
</comment>
<comment type="similarity">
    <text evidence="4 13">In the N-terminal section; belongs to the cytidine and deoxycytidylate deaminase family.</text>
</comment>
<keyword evidence="11 13" id="KW-0560">Oxidoreductase</keyword>
<evidence type="ECO:0000313" key="18">
    <source>
        <dbReference type="EMBL" id="SEQ99961.1"/>
    </source>
</evidence>
<evidence type="ECO:0000256" key="16">
    <source>
        <dbReference type="PIRSR" id="PIRSR006769-3"/>
    </source>
</evidence>
<comment type="similarity">
    <text evidence="5 13">In the C-terminal section; belongs to the HTP reductase family.</text>
</comment>
<keyword evidence="10 13" id="KW-0521">NADP</keyword>
<comment type="cofactor">
    <cofactor evidence="13 16">
        <name>Zn(2+)</name>
        <dbReference type="ChEBI" id="CHEBI:29105"/>
    </cofactor>
    <text evidence="13 16">Binds 1 zinc ion.</text>
</comment>
<dbReference type="Pfam" id="PF01872">
    <property type="entry name" value="RibD_C"/>
    <property type="match status" value="1"/>
</dbReference>
<dbReference type="PROSITE" id="PS51747">
    <property type="entry name" value="CYT_DCMP_DEAMINASES_2"/>
    <property type="match status" value="1"/>
</dbReference>
<dbReference type="Gene3D" id="3.40.140.10">
    <property type="entry name" value="Cytidine Deaminase, domain 2"/>
    <property type="match status" value="1"/>
</dbReference>
<dbReference type="InterPro" id="IPR004794">
    <property type="entry name" value="Eubact_RibD"/>
</dbReference>
<evidence type="ECO:0000256" key="8">
    <source>
        <dbReference type="ARBA" id="ARBA00022801"/>
    </source>
</evidence>
<evidence type="ECO:0000256" key="2">
    <source>
        <dbReference type="ARBA" id="ARBA00004882"/>
    </source>
</evidence>
<evidence type="ECO:0000256" key="4">
    <source>
        <dbReference type="ARBA" id="ARBA00005259"/>
    </source>
</evidence>
<dbReference type="STRING" id="489703.SAMN04488038_113162"/>
<keyword evidence="9 13" id="KW-0862">Zinc</keyword>
<evidence type="ECO:0000256" key="13">
    <source>
        <dbReference type="PIRNR" id="PIRNR006769"/>
    </source>
</evidence>
<dbReference type="GO" id="GO:0009231">
    <property type="term" value="P:riboflavin biosynthetic process"/>
    <property type="evidence" value="ECO:0007669"/>
    <property type="project" value="UniProtKB-UniPathway"/>
</dbReference>
<feature type="binding site" evidence="15">
    <location>
        <begin position="293"/>
        <end position="299"/>
    </location>
    <ligand>
        <name>NADP(+)</name>
        <dbReference type="ChEBI" id="CHEBI:58349"/>
    </ligand>
</feature>
<keyword evidence="8 13" id="KW-0378">Hydrolase</keyword>
<name>A0A1H9KLC3_9GAMM</name>
<proteinExistence type="inferred from homology"/>
<dbReference type="SUPFAM" id="SSF53927">
    <property type="entry name" value="Cytidine deaminase-like"/>
    <property type="match status" value="1"/>
</dbReference>
<dbReference type="Proteomes" id="UP000199233">
    <property type="component" value="Unassembled WGS sequence"/>
</dbReference>
<dbReference type="InterPro" id="IPR011549">
    <property type="entry name" value="RibD_C"/>
</dbReference>
<dbReference type="AlphaFoldDB" id="A0A1H9KLC3"/>
<dbReference type="SUPFAM" id="SSF53597">
    <property type="entry name" value="Dihydrofolate reductase-like"/>
    <property type="match status" value="1"/>
</dbReference>
<gene>
    <name evidence="18" type="ORF">SAMN04488038_113162</name>
</gene>
<feature type="active site" description="Proton donor" evidence="14">
    <location>
        <position position="57"/>
    </location>
</feature>
<dbReference type="GO" id="GO:0008270">
    <property type="term" value="F:zinc ion binding"/>
    <property type="evidence" value="ECO:0007669"/>
    <property type="project" value="InterPro"/>
</dbReference>
<evidence type="ECO:0000256" key="7">
    <source>
        <dbReference type="ARBA" id="ARBA00022723"/>
    </source>
</evidence>
<dbReference type="Gene3D" id="3.40.430.10">
    <property type="entry name" value="Dihydrofolate Reductase, subunit A"/>
    <property type="match status" value="1"/>
</dbReference>
<dbReference type="InterPro" id="IPR016193">
    <property type="entry name" value="Cytidine_deaminase-like"/>
</dbReference>
<feature type="binding site" evidence="16">
    <location>
        <position position="55"/>
    </location>
    <ligand>
        <name>Zn(2+)</name>
        <dbReference type="ChEBI" id="CHEBI:29105"/>
        <note>catalytic</note>
    </ligand>
</feature>
<dbReference type="GO" id="GO:0008703">
    <property type="term" value="F:5-amino-6-(5-phosphoribosylamino)uracil reductase activity"/>
    <property type="evidence" value="ECO:0007669"/>
    <property type="project" value="UniProtKB-EC"/>
</dbReference>
<feature type="binding site" evidence="15">
    <location>
        <position position="212"/>
    </location>
    <ligand>
        <name>substrate</name>
    </ligand>
</feature>
<evidence type="ECO:0000259" key="17">
    <source>
        <dbReference type="PROSITE" id="PS51747"/>
    </source>
</evidence>
<feature type="binding site" evidence="15">
    <location>
        <position position="175"/>
    </location>
    <ligand>
        <name>NADP(+)</name>
        <dbReference type="ChEBI" id="CHEBI:58349"/>
    </ligand>
</feature>
<dbReference type="GO" id="GO:0008835">
    <property type="term" value="F:diaminohydroxyphosphoribosylaminopyrimidine deaminase activity"/>
    <property type="evidence" value="ECO:0007669"/>
    <property type="project" value="UniProtKB-EC"/>
</dbReference>
<keyword evidence="6 13" id="KW-0686">Riboflavin biosynthesis</keyword>
<feature type="binding site" evidence="15">
    <location>
        <position position="189"/>
    </location>
    <ligand>
        <name>substrate</name>
    </ligand>
</feature>
<keyword evidence="12" id="KW-0511">Multifunctional enzyme</keyword>
<evidence type="ECO:0000256" key="3">
    <source>
        <dbReference type="ARBA" id="ARBA00004910"/>
    </source>
</evidence>
<dbReference type="CDD" id="cd01284">
    <property type="entry name" value="Riboflavin_deaminase-reductase"/>
    <property type="match status" value="1"/>
</dbReference>
<evidence type="ECO:0000256" key="10">
    <source>
        <dbReference type="ARBA" id="ARBA00022857"/>
    </source>
</evidence>
<dbReference type="InterPro" id="IPR016192">
    <property type="entry name" value="APOBEC/CMP_deaminase_Zn-bd"/>
</dbReference>
<evidence type="ECO:0000256" key="14">
    <source>
        <dbReference type="PIRSR" id="PIRSR006769-1"/>
    </source>
</evidence>
<dbReference type="EC" id="1.1.1.193" evidence="13"/>
<accession>A0A1H9KLC3</accession>
<reference evidence="18 19" key="1">
    <citation type="submission" date="2016-10" db="EMBL/GenBank/DDBJ databases">
        <authorList>
            <person name="de Groot N.N."/>
        </authorList>
    </citation>
    <scope>NUCLEOTIDE SEQUENCE [LARGE SCALE GENOMIC DNA]</scope>
    <source>
        <strain evidence="18 19">DSM 25927</strain>
    </source>
</reference>
<dbReference type="UniPathway" id="UPA00275">
    <property type="reaction ID" value="UER00401"/>
</dbReference>
<feature type="domain" description="CMP/dCMP-type deaminase" evidence="17">
    <location>
        <begin position="6"/>
        <end position="128"/>
    </location>
</feature>
<dbReference type="EMBL" id="FOFS01000013">
    <property type="protein sequence ID" value="SEQ99961.1"/>
    <property type="molecule type" value="Genomic_DNA"/>
</dbReference>
<evidence type="ECO:0000256" key="1">
    <source>
        <dbReference type="ARBA" id="ARBA00002151"/>
    </source>
</evidence>
<feature type="binding site" evidence="16">
    <location>
        <position position="80"/>
    </location>
    <ligand>
        <name>Zn(2+)</name>
        <dbReference type="ChEBI" id="CHEBI:29105"/>
        <note>catalytic</note>
    </ligand>
</feature>
<keyword evidence="19" id="KW-1185">Reference proteome</keyword>
<feature type="binding site" evidence="15">
    <location>
        <position position="205"/>
    </location>
    <ligand>
        <name>NADP(+)</name>
        <dbReference type="ChEBI" id="CHEBI:58349"/>
    </ligand>
</feature>
<dbReference type="InterPro" id="IPR050765">
    <property type="entry name" value="Riboflavin_Biosynth_HTPR"/>
</dbReference>
<dbReference type="InterPro" id="IPR002125">
    <property type="entry name" value="CMP_dCMP_dom"/>
</dbReference>
<evidence type="ECO:0000256" key="12">
    <source>
        <dbReference type="ARBA" id="ARBA00023268"/>
    </source>
</evidence>
<dbReference type="NCBIfam" id="TIGR00227">
    <property type="entry name" value="ribD_Cterm"/>
    <property type="match status" value="1"/>
</dbReference>